<feature type="domain" description="DUF3381" evidence="12">
    <location>
        <begin position="234"/>
        <end position="382"/>
    </location>
</feature>
<evidence type="ECO:0000256" key="5">
    <source>
        <dbReference type="ARBA" id="ARBA00022679"/>
    </source>
</evidence>
<feature type="region of interest" description="Disordered" evidence="9">
    <location>
        <begin position="475"/>
        <end position="580"/>
    </location>
</feature>
<evidence type="ECO:0000259" key="12">
    <source>
        <dbReference type="Pfam" id="PF11861"/>
    </source>
</evidence>
<comment type="subcellular location">
    <subcellularLocation>
        <location evidence="1 8">Nucleus</location>
        <location evidence="1 8">Nucleolus</location>
    </subcellularLocation>
</comment>
<feature type="region of interest" description="Disordered" evidence="9">
    <location>
        <begin position="809"/>
        <end position="864"/>
    </location>
</feature>
<feature type="compositionally biased region" description="Basic and acidic residues" evidence="9">
    <location>
        <begin position="353"/>
        <end position="365"/>
    </location>
</feature>
<dbReference type="Pfam" id="PF07780">
    <property type="entry name" value="Spb1_C"/>
    <property type="match status" value="1"/>
</dbReference>
<dbReference type="PANTHER" id="PTHR10920:SF13">
    <property type="entry name" value="PRE-RRNA 2'-O-RIBOSE RNA METHYLTRANSFERASE FTSJ3"/>
    <property type="match status" value="1"/>
</dbReference>
<dbReference type="InterPro" id="IPR024576">
    <property type="entry name" value="rRNA_MeTfrase_Spb1_DUF3381"/>
</dbReference>
<proteinExistence type="inferred from homology"/>
<evidence type="ECO:0000256" key="9">
    <source>
        <dbReference type="SAM" id="MobiDB-lite"/>
    </source>
</evidence>
<feature type="binding site" evidence="8">
    <location>
        <position position="83"/>
    </location>
    <ligand>
        <name>S-adenosyl-L-methionine</name>
        <dbReference type="ChEBI" id="CHEBI:59789"/>
    </ligand>
</feature>
<gene>
    <name evidence="13" type="primary">SPB1</name>
    <name evidence="13" type="ORF">MCUN1_000303</name>
</gene>
<feature type="active site" description="Proton acceptor" evidence="8">
    <location>
        <position position="148"/>
    </location>
</feature>
<feature type="region of interest" description="Disordered" evidence="9">
    <location>
        <begin position="346"/>
        <end position="380"/>
    </location>
</feature>
<dbReference type="Pfam" id="PF01728">
    <property type="entry name" value="FtsJ"/>
    <property type="match status" value="1"/>
</dbReference>
<keyword evidence="3 8" id="KW-0698">rRNA processing</keyword>
<comment type="similarity">
    <text evidence="8">Belongs to the class I-like SAM-binding methyltransferase superfamily. RNA methyltransferase RlmE family. SPB1 subfamily.</text>
</comment>
<dbReference type="GO" id="GO:0030687">
    <property type="term" value="C:preribosome, large subunit precursor"/>
    <property type="evidence" value="ECO:0007669"/>
    <property type="project" value="TreeGrafter"/>
</dbReference>
<protein>
    <submittedName>
        <fullName evidence="13">AdoMet-dependent rRNA methyltransferase spb1</fullName>
    </submittedName>
</protein>
<keyword evidence="7 8" id="KW-0539">Nucleus</keyword>
<name>A0AAF0ENQ6_9BASI</name>
<keyword evidence="2 8" id="KW-0690">Ribosome biogenesis</keyword>
<organism evidence="13 14">
    <name type="scientific">Malassezia cuniculi</name>
    <dbReference type="NCBI Taxonomy" id="948313"/>
    <lineage>
        <taxon>Eukaryota</taxon>
        <taxon>Fungi</taxon>
        <taxon>Dikarya</taxon>
        <taxon>Basidiomycota</taxon>
        <taxon>Ustilaginomycotina</taxon>
        <taxon>Malasseziomycetes</taxon>
        <taxon>Malasseziales</taxon>
        <taxon>Malasseziaceae</taxon>
        <taxon>Malassezia</taxon>
    </lineage>
</organism>
<dbReference type="InterPro" id="IPR028589">
    <property type="entry name" value="SPB1-like"/>
</dbReference>
<feature type="compositionally biased region" description="Basic and acidic residues" evidence="9">
    <location>
        <begin position="826"/>
        <end position="846"/>
    </location>
</feature>
<feature type="compositionally biased region" description="Acidic residues" evidence="9">
    <location>
        <begin position="615"/>
        <end position="633"/>
    </location>
</feature>
<evidence type="ECO:0000256" key="7">
    <source>
        <dbReference type="ARBA" id="ARBA00023242"/>
    </source>
</evidence>
<dbReference type="InterPro" id="IPR012920">
    <property type="entry name" value="rRNA_MeTfrase_SPB1-like_C"/>
</dbReference>
<evidence type="ECO:0000256" key="8">
    <source>
        <dbReference type="HAMAP-Rule" id="MF_03163"/>
    </source>
</evidence>
<dbReference type="GO" id="GO:0000466">
    <property type="term" value="P:maturation of 5.8S rRNA from tricistronic rRNA transcript (SSU-rRNA, 5.8S rRNA, LSU-rRNA)"/>
    <property type="evidence" value="ECO:0007669"/>
    <property type="project" value="TreeGrafter"/>
</dbReference>
<feature type="compositionally biased region" description="Acidic residues" evidence="9">
    <location>
        <begin position="526"/>
        <end position="541"/>
    </location>
</feature>
<dbReference type="Gene3D" id="3.40.50.150">
    <property type="entry name" value="Vaccinia Virus protein VP39"/>
    <property type="match status" value="1"/>
</dbReference>
<feature type="region of interest" description="Disordered" evidence="9">
    <location>
        <begin position="763"/>
        <end position="783"/>
    </location>
</feature>
<feature type="binding site" evidence="8">
    <location>
        <position position="108"/>
    </location>
    <ligand>
        <name>S-adenosyl-L-methionine</name>
        <dbReference type="ChEBI" id="CHEBI:59789"/>
    </ligand>
</feature>
<feature type="compositionally biased region" description="Basic residues" evidence="9">
    <location>
        <begin position="814"/>
        <end position="825"/>
    </location>
</feature>
<dbReference type="PANTHER" id="PTHR10920">
    <property type="entry name" value="RIBOSOMAL RNA METHYLTRANSFERASE"/>
    <property type="match status" value="1"/>
</dbReference>
<dbReference type="GO" id="GO:0005730">
    <property type="term" value="C:nucleolus"/>
    <property type="evidence" value="ECO:0007669"/>
    <property type="project" value="UniProtKB-SubCell"/>
</dbReference>
<keyword evidence="6 8" id="KW-0949">S-adenosyl-L-methionine</keyword>
<dbReference type="GO" id="GO:0000463">
    <property type="term" value="P:maturation of LSU-rRNA from tricistronic rRNA transcript (SSU-rRNA, 5.8S rRNA, LSU-rRNA)"/>
    <property type="evidence" value="ECO:0007669"/>
    <property type="project" value="TreeGrafter"/>
</dbReference>
<feature type="region of interest" description="Disordered" evidence="9">
    <location>
        <begin position="594"/>
        <end position="645"/>
    </location>
</feature>
<dbReference type="HAMAP" id="MF_01547">
    <property type="entry name" value="RNA_methyltr_E"/>
    <property type="match status" value="1"/>
</dbReference>
<evidence type="ECO:0000313" key="13">
    <source>
        <dbReference type="EMBL" id="WFD33490.1"/>
    </source>
</evidence>
<feature type="binding site" evidence="8">
    <location>
        <position position="47"/>
    </location>
    <ligand>
        <name>S-adenosyl-L-methionine</name>
        <dbReference type="ChEBI" id="CHEBI:59789"/>
    </ligand>
</feature>
<dbReference type="AlphaFoldDB" id="A0AAF0ENQ6"/>
<dbReference type="HAMAP" id="MF_03163">
    <property type="entry name" value="RNA_methyltr_E_SPB1"/>
    <property type="match status" value="1"/>
</dbReference>
<accession>A0AAF0ENQ6</accession>
<feature type="domain" description="Ribosomal RNA methyltransferase FtsJ" evidence="10">
    <location>
        <begin position="15"/>
        <end position="191"/>
    </location>
</feature>
<evidence type="ECO:0000313" key="14">
    <source>
        <dbReference type="Proteomes" id="UP001219933"/>
    </source>
</evidence>
<dbReference type="GO" id="GO:0016435">
    <property type="term" value="F:rRNA (guanine) methyltransferase activity"/>
    <property type="evidence" value="ECO:0007669"/>
    <property type="project" value="TreeGrafter"/>
</dbReference>
<dbReference type="GO" id="GO:0008650">
    <property type="term" value="F:rRNA (uridine-2'-O-)-methyltransferase activity"/>
    <property type="evidence" value="ECO:0007669"/>
    <property type="project" value="TreeGrafter"/>
</dbReference>
<keyword evidence="14" id="KW-1185">Reference proteome</keyword>
<dbReference type="SUPFAM" id="SSF53335">
    <property type="entry name" value="S-adenosyl-L-methionine-dependent methyltransferases"/>
    <property type="match status" value="1"/>
</dbReference>
<dbReference type="InterPro" id="IPR002877">
    <property type="entry name" value="RNA_MeTrfase_FtsJ_dom"/>
</dbReference>
<keyword evidence="5 8" id="KW-0808">Transferase</keyword>
<dbReference type="Pfam" id="PF11861">
    <property type="entry name" value="DUF3381"/>
    <property type="match status" value="1"/>
</dbReference>
<feature type="compositionally biased region" description="Basic residues" evidence="9">
    <location>
        <begin position="847"/>
        <end position="864"/>
    </location>
</feature>
<evidence type="ECO:0000256" key="4">
    <source>
        <dbReference type="ARBA" id="ARBA00022603"/>
    </source>
</evidence>
<dbReference type="Proteomes" id="UP001219933">
    <property type="component" value="Chromosome 1"/>
</dbReference>
<evidence type="ECO:0000256" key="3">
    <source>
        <dbReference type="ARBA" id="ARBA00022552"/>
    </source>
</evidence>
<feature type="domain" description="Ribosomal RNA methyltransferase SPB1-like C-terminal" evidence="11">
    <location>
        <begin position="626"/>
        <end position="843"/>
    </location>
</feature>
<dbReference type="InterPro" id="IPR050082">
    <property type="entry name" value="RNA_methyltr_RlmE"/>
</dbReference>
<dbReference type="InterPro" id="IPR029063">
    <property type="entry name" value="SAM-dependent_MTases_sf"/>
</dbReference>
<dbReference type="EMBL" id="CP119877">
    <property type="protein sequence ID" value="WFD33490.1"/>
    <property type="molecule type" value="Genomic_DNA"/>
</dbReference>
<keyword evidence="4 8" id="KW-0489">Methyltransferase</keyword>
<feature type="binding site" evidence="8">
    <location>
        <position position="67"/>
    </location>
    <ligand>
        <name>S-adenosyl-L-methionine</name>
        <dbReference type="ChEBI" id="CHEBI:59789"/>
    </ligand>
</feature>
<feature type="binding site" evidence="8">
    <location>
        <position position="49"/>
    </location>
    <ligand>
        <name>S-adenosyl-L-methionine</name>
        <dbReference type="ChEBI" id="CHEBI:59789"/>
    </ligand>
</feature>
<feature type="region of interest" description="Disordered" evidence="9">
    <location>
        <begin position="432"/>
        <end position="454"/>
    </location>
</feature>
<evidence type="ECO:0000256" key="1">
    <source>
        <dbReference type="ARBA" id="ARBA00004604"/>
    </source>
</evidence>
<feature type="compositionally biased region" description="Basic and acidic residues" evidence="9">
    <location>
        <begin position="475"/>
        <end position="484"/>
    </location>
</feature>
<reference evidence="13" key="1">
    <citation type="submission" date="2023-03" db="EMBL/GenBank/DDBJ databases">
        <title>Mating type loci evolution in Malassezia.</title>
        <authorList>
            <person name="Coelho M.A."/>
        </authorList>
    </citation>
    <scope>NUCLEOTIDE SEQUENCE</scope>
    <source>
        <strain evidence="13">CBS 11721</strain>
    </source>
</reference>
<dbReference type="FunFam" id="3.40.50.150:FF:000004">
    <property type="entry name" value="AdoMet-dependent rRNA methyltransferase SPB1"/>
    <property type="match status" value="1"/>
</dbReference>
<evidence type="ECO:0000256" key="6">
    <source>
        <dbReference type="ARBA" id="ARBA00022691"/>
    </source>
</evidence>
<evidence type="ECO:0000259" key="10">
    <source>
        <dbReference type="Pfam" id="PF01728"/>
    </source>
</evidence>
<dbReference type="InterPro" id="IPR015507">
    <property type="entry name" value="rRNA-MeTfrase_E"/>
</dbReference>
<evidence type="ECO:0000259" key="11">
    <source>
        <dbReference type="Pfam" id="PF07780"/>
    </source>
</evidence>
<evidence type="ECO:0000256" key="2">
    <source>
        <dbReference type="ARBA" id="ARBA00022517"/>
    </source>
</evidence>
<feature type="compositionally biased region" description="Acidic residues" evidence="9">
    <location>
        <begin position="504"/>
        <end position="513"/>
    </location>
</feature>
<sequence>MGKHEKKTAKGEQGFRSRAAFKLVQLNKKFHFLENARCCIDLCAAPGGWLQVASKNMPPNSLIVGVDLVPIKPIPRCTTFAEDINSFRCRDKLRELLKDWKADCVLHDGAPNVGTAWVQDAYAQNELTLQSLRLAVEFLRPGGTFVTKVFRSKDYNNLMWVFNQLFHHVEATKPPSSRNVSAEIFVVCERFKNLARIDPKFLDPRYVFKELEPQQAGEMTGTSAHNALENVINPEKARRKREGYEEGNYTLYKTISAHDYINAPDAIAVLGTHNRITFTTDDDKKIKELPETSADVVANCEDLKLLGRREFSTLIKWRKKARDTLGLDRKAAPEPTATIDVEPLDEEEAIDEELSRLNEEADRRARKERRRRNETRAKTLQKLQLNMTTPMELGEEWKNEALDGEDVYVLDDGAQAQKAYDASRDDQDIELEDDADAGAAANDASDDDASDTERRLAELETGIESMYEQYQTHLQERDAKWRAKEARRKSGKYEEWTGIGEEAPVSEDDESDGGYDVMERRKFAEETYDSDDAQDDEDERVEVEANAQPKAKKAAARAPRPALPTTLPKTKESATSAIWFDNPLFRDMAAPDALVKKPRSSASAKAQPTGKAALDELDDEESDQEDDSEDDIEIVPRGEADVPDGAWSVYGEDVEAKKQERIKQYGLHTAQAVTMAQALVNKQKTKTDLIDEGFNRHTFTDKSDLPSWFLDDEQKYYRDNVPVTKEAVAALRAKQRALDARPIKKIAEAKARKKYKAAKRLENAQKRAEAINENSELSEREKAESINRVLARSMKKTQKPEVKLVVARGVNRGIKGRPKGTKGRYRMVDTRMKKELRAQKRIAQRDGKKRSSGNGGKKRIPKGY</sequence>
<feature type="compositionally biased region" description="Low complexity" evidence="9">
    <location>
        <begin position="556"/>
        <end position="568"/>
    </location>
</feature>